<sequence length="126" mass="14630">MDFFEYAKFWFWLVYQVDPSVNREHPPRRVPRLENIRRGTTFDMDHIYIRWLRERKPTSGGEWRPFPTISAWNGTDFIRVRKPGGVGTPFSGDALGSPVCLQTLGNKLILHPAALVVRTYVPRTVT</sequence>
<dbReference type="Proteomes" id="UP000199199">
    <property type="component" value="Unassembled WGS sequence"/>
</dbReference>
<dbReference type="AlphaFoldDB" id="A0A1I6UQ69"/>
<evidence type="ECO:0000313" key="1">
    <source>
        <dbReference type="EMBL" id="SFT03494.1"/>
    </source>
</evidence>
<gene>
    <name evidence="1" type="ORF">SAMN04488556_4001</name>
</gene>
<reference evidence="2" key="1">
    <citation type="submission" date="2016-10" db="EMBL/GenBank/DDBJ databases">
        <authorList>
            <person name="Varghese N."/>
            <person name="Submissions S."/>
        </authorList>
    </citation>
    <scope>NUCLEOTIDE SEQUENCE [LARGE SCALE GENOMIC DNA]</scope>
    <source>
        <strain evidence="2">DSM 22427</strain>
    </source>
</reference>
<name>A0A1I6UQ69_9EURY</name>
<protein>
    <submittedName>
        <fullName evidence="1">Uncharacterized protein</fullName>
    </submittedName>
</protein>
<proteinExistence type="predicted"/>
<dbReference type="EMBL" id="FOZS01000005">
    <property type="protein sequence ID" value="SFT03494.1"/>
    <property type="molecule type" value="Genomic_DNA"/>
</dbReference>
<keyword evidence="2" id="KW-1185">Reference proteome</keyword>
<evidence type="ECO:0000313" key="2">
    <source>
        <dbReference type="Proteomes" id="UP000199199"/>
    </source>
</evidence>
<accession>A0A1I6UQ69</accession>
<organism evidence="1 2">
    <name type="scientific">Halostagnicola kamekurae</name>
    <dbReference type="NCBI Taxonomy" id="619731"/>
    <lineage>
        <taxon>Archaea</taxon>
        <taxon>Methanobacteriati</taxon>
        <taxon>Methanobacteriota</taxon>
        <taxon>Stenosarchaea group</taxon>
        <taxon>Halobacteria</taxon>
        <taxon>Halobacteriales</taxon>
        <taxon>Natrialbaceae</taxon>
        <taxon>Halostagnicola</taxon>
    </lineage>
</organism>